<keyword evidence="3" id="KW-1185">Reference proteome</keyword>
<dbReference type="AlphaFoldDB" id="I0YSJ1"/>
<proteinExistence type="predicted"/>
<keyword evidence="1" id="KW-0175">Coiled coil</keyword>
<reference evidence="2 3" key="1">
    <citation type="journal article" date="2012" name="Genome Biol.">
        <title>The genome of the polar eukaryotic microalga coccomyxa subellipsoidea reveals traits of cold adaptation.</title>
        <authorList>
            <person name="Blanc G."/>
            <person name="Agarkova I."/>
            <person name="Grimwood J."/>
            <person name="Kuo A."/>
            <person name="Brueggeman A."/>
            <person name="Dunigan D."/>
            <person name="Gurnon J."/>
            <person name="Ladunga I."/>
            <person name="Lindquist E."/>
            <person name="Lucas S."/>
            <person name="Pangilinan J."/>
            <person name="Proschold T."/>
            <person name="Salamov A."/>
            <person name="Schmutz J."/>
            <person name="Weeks D."/>
            <person name="Yamada T."/>
            <person name="Claverie J.M."/>
            <person name="Grigoriev I."/>
            <person name="Van Etten J."/>
            <person name="Lomsadze A."/>
            <person name="Borodovsky M."/>
        </authorList>
    </citation>
    <scope>NUCLEOTIDE SEQUENCE [LARGE SCALE GENOMIC DNA]</scope>
    <source>
        <strain evidence="2 3">C-169</strain>
    </source>
</reference>
<dbReference type="InterPro" id="IPR009003">
    <property type="entry name" value="Peptidase_S1_PA"/>
</dbReference>
<dbReference type="Proteomes" id="UP000007264">
    <property type="component" value="Unassembled WGS sequence"/>
</dbReference>
<comment type="caution">
    <text evidence="2">The sequence shown here is derived from an EMBL/GenBank/DDBJ whole genome shotgun (WGS) entry which is preliminary data.</text>
</comment>
<dbReference type="EMBL" id="AGSI01000012">
    <property type="protein sequence ID" value="EIE21360.1"/>
    <property type="molecule type" value="Genomic_DNA"/>
</dbReference>
<protein>
    <recommendedName>
        <fullName evidence="4">Serine protease</fullName>
    </recommendedName>
</protein>
<evidence type="ECO:0000256" key="1">
    <source>
        <dbReference type="SAM" id="Coils"/>
    </source>
</evidence>
<dbReference type="SUPFAM" id="SSF50494">
    <property type="entry name" value="Trypsin-like serine proteases"/>
    <property type="match status" value="1"/>
</dbReference>
<dbReference type="OrthoDB" id="17620at75966"/>
<dbReference type="KEGG" id="csl:COCSUDRAFT_66844"/>
<name>I0YSJ1_COCSC</name>
<dbReference type="RefSeq" id="XP_005645904.1">
    <property type="nucleotide sequence ID" value="XM_005645847.1"/>
</dbReference>
<evidence type="ECO:0000313" key="2">
    <source>
        <dbReference type="EMBL" id="EIE21360.1"/>
    </source>
</evidence>
<sequence>MDAASKQLEQLDQEIADITAEAKEAKEAWLSASDPQQKADLKEIWQQLQVRVQAIDFRRSKLEDKLGTPGGNILARLDRLEDRATYPLISPTARDKIEAASCVLLDDNKPIGVAFFIAERVCLTCNHNLDDFEEGQQVTARQPSGGEQFSLTVSQHNTDLDYATLRSEQQHDFVTCYRGAPAKLGTVMRISRRGHHMVYECNSWPGDSGASLALYDGEVVGMHQDGVNSIKEIVERKHATTIVASKVYLFQVTRNTRHEINAGLCKVLAYLPAHLEWTMHTCPAATMHACLPCLSFSICVPEFPSLVPAIVCIALCSEKVDIPVLTRHRECAKPWRRGTSPNSYTNGRLEMPRSAGRCCKGTGGERHGLCGGGAAG</sequence>
<gene>
    <name evidence="2" type="ORF">COCSUDRAFT_66844</name>
</gene>
<organism evidence="2 3">
    <name type="scientific">Coccomyxa subellipsoidea (strain C-169)</name>
    <name type="common">Green microalga</name>
    <dbReference type="NCBI Taxonomy" id="574566"/>
    <lineage>
        <taxon>Eukaryota</taxon>
        <taxon>Viridiplantae</taxon>
        <taxon>Chlorophyta</taxon>
        <taxon>core chlorophytes</taxon>
        <taxon>Trebouxiophyceae</taxon>
        <taxon>Trebouxiophyceae incertae sedis</taxon>
        <taxon>Coccomyxaceae</taxon>
        <taxon>Coccomyxa</taxon>
        <taxon>Coccomyxa subellipsoidea</taxon>
    </lineage>
</organism>
<evidence type="ECO:0008006" key="4">
    <source>
        <dbReference type="Google" id="ProtNLM"/>
    </source>
</evidence>
<feature type="coiled-coil region" evidence="1">
    <location>
        <begin position="1"/>
        <end position="28"/>
    </location>
</feature>
<evidence type="ECO:0000313" key="3">
    <source>
        <dbReference type="Proteomes" id="UP000007264"/>
    </source>
</evidence>
<accession>I0YSJ1</accession>
<dbReference type="GeneID" id="17039344"/>